<feature type="region of interest" description="Disordered" evidence="1">
    <location>
        <begin position="149"/>
        <end position="182"/>
    </location>
</feature>
<name>A0AAD7IRD3_9AGAR</name>
<feature type="compositionally biased region" description="Basic and acidic residues" evidence="1">
    <location>
        <begin position="161"/>
        <end position="171"/>
    </location>
</feature>
<comment type="caution">
    <text evidence="2">The sequence shown here is derived from an EMBL/GenBank/DDBJ whole genome shotgun (WGS) entry which is preliminary data.</text>
</comment>
<reference evidence="2" key="1">
    <citation type="submission" date="2023-03" db="EMBL/GenBank/DDBJ databases">
        <title>Massive genome expansion in bonnet fungi (Mycena s.s.) driven by repeated elements and novel gene families across ecological guilds.</title>
        <authorList>
            <consortium name="Lawrence Berkeley National Laboratory"/>
            <person name="Harder C.B."/>
            <person name="Miyauchi S."/>
            <person name="Viragh M."/>
            <person name="Kuo A."/>
            <person name="Thoen E."/>
            <person name="Andreopoulos B."/>
            <person name="Lu D."/>
            <person name="Skrede I."/>
            <person name="Drula E."/>
            <person name="Henrissat B."/>
            <person name="Morin E."/>
            <person name="Kohler A."/>
            <person name="Barry K."/>
            <person name="LaButti K."/>
            <person name="Morin E."/>
            <person name="Salamov A."/>
            <person name="Lipzen A."/>
            <person name="Mereny Z."/>
            <person name="Hegedus B."/>
            <person name="Baldrian P."/>
            <person name="Stursova M."/>
            <person name="Weitz H."/>
            <person name="Taylor A."/>
            <person name="Grigoriev I.V."/>
            <person name="Nagy L.G."/>
            <person name="Martin F."/>
            <person name="Kauserud H."/>
        </authorList>
    </citation>
    <scope>NUCLEOTIDE SEQUENCE</scope>
    <source>
        <strain evidence="2">CBHHK188m</strain>
    </source>
</reference>
<proteinExistence type="predicted"/>
<protein>
    <submittedName>
        <fullName evidence="2">Uncharacterized protein</fullName>
    </submittedName>
</protein>
<dbReference type="EMBL" id="JARJLG010000093">
    <property type="protein sequence ID" value="KAJ7747635.1"/>
    <property type="molecule type" value="Genomic_DNA"/>
</dbReference>
<feature type="compositionally biased region" description="Basic residues" evidence="1">
    <location>
        <begin position="172"/>
        <end position="182"/>
    </location>
</feature>
<dbReference type="AlphaFoldDB" id="A0AAD7IRD3"/>
<dbReference type="Proteomes" id="UP001215280">
    <property type="component" value="Unassembled WGS sequence"/>
</dbReference>
<keyword evidence="3" id="KW-1185">Reference proteome</keyword>
<evidence type="ECO:0000313" key="3">
    <source>
        <dbReference type="Proteomes" id="UP001215280"/>
    </source>
</evidence>
<gene>
    <name evidence="2" type="ORF">DFH07DRAFT_775958</name>
</gene>
<sequence length="233" mass="26144">MYEEVWEVFPLQGGPVQLNSMQSRKFEIIKTIEDGLTGMVTRMFADQHGGTHMEKPAKRIQWSKSEEILQAATGDNNISVTTSWLKDTERPNVETEGAAEGLDVVRRPTSHRWNSLVPHSTGMHWWLARDARDGINSNMDIRTGSDIRGWGPNQGLQGQHTLEDEQHEAKPYKKKKKKGQHTIRKAAKGLNNGLKTNPHQCMIASLQLSPSNISGPLPGCMTEGRWTEKTPVI</sequence>
<evidence type="ECO:0000256" key="1">
    <source>
        <dbReference type="SAM" id="MobiDB-lite"/>
    </source>
</evidence>
<organism evidence="2 3">
    <name type="scientific">Mycena maculata</name>
    <dbReference type="NCBI Taxonomy" id="230809"/>
    <lineage>
        <taxon>Eukaryota</taxon>
        <taxon>Fungi</taxon>
        <taxon>Dikarya</taxon>
        <taxon>Basidiomycota</taxon>
        <taxon>Agaricomycotina</taxon>
        <taxon>Agaricomycetes</taxon>
        <taxon>Agaricomycetidae</taxon>
        <taxon>Agaricales</taxon>
        <taxon>Marasmiineae</taxon>
        <taxon>Mycenaceae</taxon>
        <taxon>Mycena</taxon>
    </lineage>
</organism>
<evidence type="ECO:0000313" key="2">
    <source>
        <dbReference type="EMBL" id="KAJ7747635.1"/>
    </source>
</evidence>
<accession>A0AAD7IRD3</accession>